<feature type="region of interest" description="Disordered" evidence="1">
    <location>
        <begin position="27"/>
        <end position="50"/>
    </location>
</feature>
<proteinExistence type="predicted"/>
<evidence type="ECO:0000313" key="3">
    <source>
        <dbReference type="Proteomes" id="UP000239549"/>
    </source>
</evidence>
<dbReference type="Proteomes" id="UP000239549">
    <property type="component" value="Unassembled WGS sequence"/>
</dbReference>
<dbReference type="EMBL" id="BFAV01000157">
    <property type="protein sequence ID" value="GBF35297.1"/>
    <property type="molecule type" value="Genomic_DNA"/>
</dbReference>
<protein>
    <submittedName>
        <fullName evidence="2">Uncharacterized protein</fullName>
    </submittedName>
</protein>
<accession>A0A2L2XG27</accession>
<dbReference type="AlphaFoldDB" id="A0A2L2XG27"/>
<reference evidence="3" key="1">
    <citation type="submission" date="2018-02" db="EMBL/GenBank/DDBJ databases">
        <title>Genome sequence of Desulfocucumis palustris strain NAW-5.</title>
        <authorList>
            <person name="Watanabe M."/>
            <person name="Kojima H."/>
            <person name="Fukui M."/>
        </authorList>
    </citation>
    <scope>NUCLEOTIDE SEQUENCE [LARGE SCALE GENOMIC DNA]</scope>
    <source>
        <strain evidence="3">NAW-5</strain>
    </source>
</reference>
<name>A0A2L2XG27_9FIRM</name>
<comment type="caution">
    <text evidence="2">The sequence shown here is derived from an EMBL/GenBank/DDBJ whole genome shotgun (WGS) entry which is preliminary data.</text>
</comment>
<evidence type="ECO:0000313" key="2">
    <source>
        <dbReference type="EMBL" id="GBF35297.1"/>
    </source>
</evidence>
<evidence type="ECO:0000256" key="1">
    <source>
        <dbReference type="SAM" id="MobiDB-lite"/>
    </source>
</evidence>
<sequence>MKLLRIILSHRKLCNMPRDGEAAFNPNARGHYKDAPAHLADSSPLSRNST</sequence>
<organism evidence="2 3">
    <name type="scientific">Desulfocucumis palustris</name>
    <dbReference type="NCBI Taxonomy" id="1898651"/>
    <lineage>
        <taxon>Bacteria</taxon>
        <taxon>Bacillati</taxon>
        <taxon>Bacillota</taxon>
        <taxon>Clostridia</taxon>
        <taxon>Eubacteriales</taxon>
        <taxon>Desulfocucumaceae</taxon>
        <taxon>Desulfocucumis</taxon>
    </lineage>
</organism>
<keyword evidence="3" id="KW-1185">Reference proteome</keyword>
<gene>
    <name evidence="2" type="ORF">DCCM_4420</name>
</gene>